<evidence type="ECO:0000256" key="1">
    <source>
        <dbReference type="ARBA" id="ARBA00008482"/>
    </source>
</evidence>
<reference evidence="5 8" key="2">
    <citation type="submission" date="2019-08" db="EMBL/GenBank/DDBJ databases">
        <title>The genome sequence of a newly discovered highly antifungal drug resistant Aspergillus species, Aspergillus tanneri NIH 1004.</title>
        <authorList>
            <person name="Mounaud S."/>
            <person name="Singh I."/>
            <person name="Joardar V."/>
            <person name="Pakala S."/>
            <person name="Pakala S."/>
            <person name="Venepally P."/>
            <person name="Chung J.K."/>
            <person name="Losada L."/>
            <person name="Nierman W.C."/>
        </authorList>
    </citation>
    <scope>NUCLEOTIDE SEQUENCE [LARGE SCALE GENOMIC DNA]</scope>
    <source>
        <strain evidence="5 8">NIH1004</strain>
    </source>
</reference>
<dbReference type="Proteomes" id="UP000324241">
    <property type="component" value="Unassembled WGS sequence"/>
</dbReference>
<dbReference type="RefSeq" id="XP_033423938.1">
    <property type="nucleotide sequence ID" value="XM_033573386.1"/>
</dbReference>
<dbReference type="PROSITE" id="PS50250">
    <property type="entry name" value="PCI"/>
    <property type="match status" value="1"/>
</dbReference>
<accession>A0A4S3JUH6</accession>
<feature type="domain" description="PCI" evidence="4">
    <location>
        <begin position="1"/>
        <end position="165"/>
    </location>
</feature>
<evidence type="ECO:0000313" key="5">
    <source>
        <dbReference type="EMBL" id="KAA8644577.1"/>
    </source>
</evidence>
<feature type="region of interest" description="Disordered" evidence="3">
    <location>
        <begin position="308"/>
        <end position="334"/>
    </location>
</feature>
<dbReference type="PANTHER" id="PTHR15350">
    <property type="entry name" value="COP9 SIGNALOSOME COMPLEX SUBUNIT 7/DENDRITIC CELL PROTEIN GA17"/>
    <property type="match status" value="1"/>
</dbReference>
<evidence type="ECO:0000256" key="3">
    <source>
        <dbReference type="SAM" id="MobiDB-lite"/>
    </source>
</evidence>
<dbReference type="OrthoDB" id="10265275at2759"/>
<dbReference type="GeneID" id="54331484"/>
<evidence type="ECO:0000259" key="4">
    <source>
        <dbReference type="PROSITE" id="PS50250"/>
    </source>
</evidence>
<dbReference type="PANTHER" id="PTHR15350:SF5">
    <property type="entry name" value="COP9 SIGNALOSOME COMPLEX SUBUNIT 7"/>
    <property type="match status" value="1"/>
</dbReference>
<feature type="compositionally biased region" description="Acidic residues" evidence="3">
    <location>
        <begin position="278"/>
        <end position="287"/>
    </location>
</feature>
<feature type="region of interest" description="Disordered" evidence="3">
    <location>
        <begin position="243"/>
        <end position="294"/>
    </location>
</feature>
<evidence type="ECO:0000313" key="7">
    <source>
        <dbReference type="Proteomes" id="UP000308092"/>
    </source>
</evidence>
<name>A0A4S3JUH6_9EURO</name>
<comment type="similarity">
    <text evidence="1">Belongs to the CSN7/EIF3M family. CSN7 subfamily.</text>
</comment>
<dbReference type="GO" id="GO:0008180">
    <property type="term" value="C:COP9 signalosome"/>
    <property type="evidence" value="ECO:0007669"/>
    <property type="project" value="UniProtKB-KW"/>
</dbReference>
<gene>
    <name evidence="5" type="ORF">ATNIH1004_008782</name>
    <name evidence="6" type="ORF">EYZ11_001443</name>
</gene>
<keyword evidence="7" id="KW-1185">Reference proteome</keyword>
<dbReference type="AlphaFoldDB" id="A0A4S3JUH6"/>
<organism evidence="6 7">
    <name type="scientific">Aspergillus tanneri</name>
    <dbReference type="NCBI Taxonomy" id="1220188"/>
    <lineage>
        <taxon>Eukaryota</taxon>
        <taxon>Fungi</taxon>
        <taxon>Dikarya</taxon>
        <taxon>Ascomycota</taxon>
        <taxon>Pezizomycotina</taxon>
        <taxon>Eurotiomycetes</taxon>
        <taxon>Eurotiomycetidae</taxon>
        <taxon>Eurotiales</taxon>
        <taxon>Aspergillaceae</taxon>
        <taxon>Aspergillus</taxon>
        <taxon>Aspergillus subgen. Circumdati</taxon>
    </lineage>
</organism>
<sequence length="334" mass="35946">MDQVHTRAMEALQPFVHLANSNSAKSPRFVANLITNATSSPNTYVFAELLETPAIQALRSKDVPEEFHGYLTLLEVFAWGTWQDYQATPNLPSLNDEQTLKLRLLSLLSLSATVKPLAYETLMDSLSISAPADLESLVTTAIYSSLITARLSPTTNPPTVNVTSVAPLRDVKPQSLSTMISVLANWETRCGDVITDIEAEIARIKTNSAKRRAKEREHAELFEKTLSNWPAISADLVGFESGRFTGSKKHGSQGGPRGGSGGGGGPGGYVGSKREFNADDLDDDDGYWENGSEGALESYVTSSRMDIDEGIGSSRAGPGSAATRHAKRVLGKKS</sequence>
<feature type="compositionally biased region" description="Gly residues" evidence="3">
    <location>
        <begin position="252"/>
        <end position="270"/>
    </location>
</feature>
<dbReference type="InterPro" id="IPR000717">
    <property type="entry name" value="PCI_dom"/>
</dbReference>
<dbReference type="EMBL" id="SOSA01000027">
    <property type="protein sequence ID" value="THC99047.1"/>
    <property type="molecule type" value="Genomic_DNA"/>
</dbReference>
<protein>
    <recommendedName>
        <fullName evidence="4">PCI domain-containing protein</fullName>
    </recommendedName>
</protein>
<evidence type="ECO:0000313" key="6">
    <source>
        <dbReference type="EMBL" id="THC99047.1"/>
    </source>
</evidence>
<dbReference type="SMART" id="SM00088">
    <property type="entry name" value="PINT"/>
    <property type="match status" value="1"/>
</dbReference>
<evidence type="ECO:0000256" key="2">
    <source>
        <dbReference type="ARBA" id="ARBA00022790"/>
    </source>
</evidence>
<dbReference type="InterPro" id="IPR045237">
    <property type="entry name" value="COPS7/eIF3m"/>
</dbReference>
<evidence type="ECO:0000313" key="8">
    <source>
        <dbReference type="Proteomes" id="UP000324241"/>
    </source>
</evidence>
<feature type="compositionally biased region" description="Basic residues" evidence="3">
    <location>
        <begin position="324"/>
        <end position="334"/>
    </location>
</feature>
<comment type="caution">
    <text evidence="6">The sequence shown here is derived from an EMBL/GenBank/DDBJ whole genome shotgun (WGS) entry which is preliminary data.</text>
</comment>
<keyword evidence="2" id="KW-0736">Signalosome</keyword>
<reference evidence="6 7" key="1">
    <citation type="submission" date="2019-03" db="EMBL/GenBank/DDBJ databases">
        <title>The genome sequence of a newly discovered highly antifungal drug resistant Aspergillus species, Aspergillus tanneri NIH 1004.</title>
        <authorList>
            <person name="Mounaud S."/>
            <person name="Singh I."/>
            <person name="Joardar V."/>
            <person name="Pakala S."/>
            <person name="Pakala S."/>
            <person name="Venepally P."/>
            <person name="Hoover J."/>
            <person name="Nierman W."/>
            <person name="Chung J."/>
            <person name="Losada L."/>
        </authorList>
    </citation>
    <scope>NUCLEOTIDE SEQUENCE [LARGE SCALE GENOMIC DNA]</scope>
    <source>
        <strain evidence="6 7">NIH1004</strain>
    </source>
</reference>
<dbReference type="STRING" id="1220188.A0A4S3JUH6"/>
<proteinExistence type="inferred from homology"/>
<dbReference type="Pfam" id="PF22061">
    <property type="entry name" value="CSN7_HB_subdom"/>
    <property type="match status" value="1"/>
</dbReference>
<dbReference type="EMBL" id="QUQM01000006">
    <property type="protein sequence ID" value="KAA8644577.1"/>
    <property type="molecule type" value="Genomic_DNA"/>
</dbReference>
<dbReference type="Proteomes" id="UP000308092">
    <property type="component" value="Unassembled WGS sequence"/>
</dbReference>
<dbReference type="VEuPathDB" id="FungiDB:EYZ11_001443"/>